<feature type="transmembrane region" description="Helical" evidence="8">
    <location>
        <begin position="171"/>
        <end position="189"/>
    </location>
</feature>
<keyword evidence="7 8" id="KW-0472">Membrane</keyword>
<name>A0A8J6LYH5_9ALTE</name>
<dbReference type="HAMAP" id="MF_01207">
    <property type="entry name" value="MsrQ"/>
    <property type="match status" value="1"/>
</dbReference>
<keyword evidence="8" id="KW-0249">Electron transport</keyword>
<keyword evidence="8" id="KW-0479">Metal-binding</keyword>
<comment type="subunit">
    <text evidence="8">Heterodimer of a catalytic subunit (MsrP) and a heme-binding subunit (MsrQ).</text>
</comment>
<organism evidence="10 11">
    <name type="scientific">Neptunicella marina</name>
    <dbReference type="NCBI Taxonomy" id="2125989"/>
    <lineage>
        <taxon>Bacteria</taxon>
        <taxon>Pseudomonadati</taxon>
        <taxon>Pseudomonadota</taxon>
        <taxon>Gammaproteobacteria</taxon>
        <taxon>Alteromonadales</taxon>
        <taxon>Alteromonadaceae</taxon>
        <taxon>Neptunicella</taxon>
    </lineage>
</organism>
<keyword evidence="8" id="KW-0285">Flavoprotein</keyword>
<dbReference type="NCBIfam" id="NF003831">
    <property type="entry name" value="PRK05419.1-2"/>
    <property type="match status" value="1"/>
</dbReference>
<comment type="cofactor">
    <cofactor evidence="8">
        <name>heme b</name>
        <dbReference type="ChEBI" id="CHEBI:60344"/>
    </cofactor>
    <text evidence="8">Binds 1 heme b (iron(II)-protoporphyrin IX) group per subunit.</text>
</comment>
<feature type="domain" description="Ferric oxidoreductase" evidence="9">
    <location>
        <begin position="52"/>
        <end position="160"/>
    </location>
</feature>
<evidence type="ECO:0000256" key="4">
    <source>
        <dbReference type="ARBA" id="ARBA00022692"/>
    </source>
</evidence>
<proteinExistence type="inferred from homology"/>
<sequence>MTQNQKVFTLKTFIHLAALTPVIWLYLSAFSDGLGADPVQYVIHFTGKGALNLLLITLCVSPLAQKFKQGWLMQVRRLLGLYSFFYAVLHLANFILFDLQNNWSLFINEVIKRPYITIGMVALLLLTALSVTSFNALRRKMGRNWQKLHNWVYVILLLVCVHYIWSVKANISQPLIYFMLAFVLLALRYKKFSRILPSSR</sequence>
<evidence type="ECO:0000256" key="7">
    <source>
        <dbReference type="ARBA" id="ARBA00023136"/>
    </source>
</evidence>
<protein>
    <recommendedName>
        <fullName evidence="8">Protein-methionine-sulfoxide reductase heme-binding subunit MsrQ</fullName>
    </recommendedName>
    <alternativeName>
        <fullName evidence="8">Flavocytochrome MsrQ</fullName>
    </alternativeName>
</protein>
<evidence type="ECO:0000313" key="11">
    <source>
        <dbReference type="Proteomes" id="UP000601768"/>
    </source>
</evidence>
<dbReference type="GO" id="GO:0005886">
    <property type="term" value="C:plasma membrane"/>
    <property type="evidence" value="ECO:0007669"/>
    <property type="project" value="UniProtKB-SubCell"/>
</dbReference>
<keyword evidence="8" id="KW-0288">FMN</keyword>
<feature type="transmembrane region" description="Helical" evidence="8">
    <location>
        <begin position="75"/>
        <end position="95"/>
    </location>
</feature>
<dbReference type="GO" id="GO:0016679">
    <property type="term" value="F:oxidoreductase activity, acting on diphenols and related substances as donors"/>
    <property type="evidence" value="ECO:0007669"/>
    <property type="project" value="TreeGrafter"/>
</dbReference>
<accession>A0A8J6LYH5</accession>
<feature type="transmembrane region" description="Helical" evidence="8">
    <location>
        <begin position="12"/>
        <end position="29"/>
    </location>
</feature>
<dbReference type="EMBL" id="JACNEP010000003">
    <property type="protein sequence ID" value="MBC3765365.1"/>
    <property type="molecule type" value="Genomic_DNA"/>
</dbReference>
<evidence type="ECO:0000256" key="6">
    <source>
        <dbReference type="ARBA" id="ARBA00023004"/>
    </source>
</evidence>
<keyword evidence="6 8" id="KW-0408">Iron</keyword>
<dbReference type="GO" id="GO:0010181">
    <property type="term" value="F:FMN binding"/>
    <property type="evidence" value="ECO:0007669"/>
    <property type="project" value="UniProtKB-UniRule"/>
</dbReference>
<evidence type="ECO:0000256" key="3">
    <source>
        <dbReference type="ARBA" id="ARBA00022617"/>
    </source>
</evidence>
<keyword evidence="4 8" id="KW-0812">Transmembrane</keyword>
<dbReference type="PANTHER" id="PTHR36964">
    <property type="entry name" value="PROTEIN-METHIONINE-SULFOXIDE REDUCTASE HEME-BINDING SUBUNIT MSRQ"/>
    <property type="match status" value="1"/>
</dbReference>
<comment type="caution">
    <text evidence="10">The sequence shown here is derived from an EMBL/GenBank/DDBJ whole genome shotgun (WGS) entry which is preliminary data.</text>
</comment>
<comment type="subcellular location">
    <subcellularLocation>
        <location evidence="8">Cell membrane</location>
        <topology evidence="8">Multi-pass membrane protein</topology>
    </subcellularLocation>
    <subcellularLocation>
        <location evidence="1">Membrane</location>
        <topology evidence="1">Multi-pass membrane protein</topology>
    </subcellularLocation>
</comment>
<comment type="cofactor">
    <cofactor evidence="8">
        <name>FMN</name>
        <dbReference type="ChEBI" id="CHEBI:58210"/>
    </cofactor>
    <text evidence="8">Binds 1 FMN per subunit.</text>
</comment>
<dbReference type="AlphaFoldDB" id="A0A8J6LYH5"/>
<dbReference type="GO" id="GO:0046872">
    <property type="term" value="F:metal ion binding"/>
    <property type="evidence" value="ECO:0007669"/>
    <property type="project" value="UniProtKB-KW"/>
</dbReference>
<feature type="transmembrane region" description="Helical" evidence="8">
    <location>
        <begin position="115"/>
        <end position="136"/>
    </location>
</feature>
<dbReference type="Proteomes" id="UP000601768">
    <property type="component" value="Unassembled WGS sequence"/>
</dbReference>
<dbReference type="InterPro" id="IPR022837">
    <property type="entry name" value="MsrQ-like"/>
</dbReference>
<evidence type="ECO:0000313" key="10">
    <source>
        <dbReference type="EMBL" id="MBC3765365.1"/>
    </source>
</evidence>
<keyword evidence="2 8" id="KW-0813">Transport</keyword>
<dbReference type="Pfam" id="PF01794">
    <property type="entry name" value="Ferric_reduct"/>
    <property type="match status" value="1"/>
</dbReference>
<gene>
    <name evidence="8 10" type="primary">msrQ</name>
    <name evidence="10" type="ORF">H8B19_05720</name>
</gene>
<evidence type="ECO:0000256" key="8">
    <source>
        <dbReference type="HAMAP-Rule" id="MF_01207"/>
    </source>
</evidence>
<dbReference type="GO" id="GO:0030091">
    <property type="term" value="P:protein repair"/>
    <property type="evidence" value="ECO:0007669"/>
    <property type="project" value="UniProtKB-UniRule"/>
</dbReference>
<comment type="function">
    <text evidence="8">Part of the MsrPQ system that repairs oxidized periplasmic proteins containing methionine sulfoxide residues (Met-O), using respiratory chain electrons. Thus protects these proteins from oxidative-stress damage caused by reactive species of oxygen and chlorine generated by the host defense mechanisms. MsrPQ is essential for the maintenance of envelope integrity under bleach stress, rescuing a wide series of structurally unrelated periplasmic proteins from methionine oxidation. MsrQ provides electrons for reduction to the reductase catalytic subunit MsrP, using the quinone pool of the respiratory chain.</text>
</comment>
<evidence type="ECO:0000256" key="2">
    <source>
        <dbReference type="ARBA" id="ARBA00022448"/>
    </source>
</evidence>
<evidence type="ECO:0000256" key="1">
    <source>
        <dbReference type="ARBA" id="ARBA00004141"/>
    </source>
</evidence>
<dbReference type="GO" id="GO:0009055">
    <property type="term" value="F:electron transfer activity"/>
    <property type="evidence" value="ECO:0007669"/>
    <property type="project" value="UniProtKB-UniRule"/>
</dbReference>
<keyword evidence="3 8" id="KW-0349">Heme</keyword>
<evidence type="ECO:0000256" key="5">
    <source>
        <dbReference type="ARBA" id="ARBA00022989"/>
    </source>
</evidence>
<feature type="transmembrane region" description="Helical" evidence="8">
    <location>
        <begin position="41"/>
        <end position="63"/>
    </location>
</feature>
<dbReference type="GO" id="GO:0020037">
    <property type="term" value="F:heme binding"/>
    <property type="evidence" value="ECO:0007669"/>
    <property type="project" value="UniProtKB-UniRule"/>
</dbReference>
<reference evidence="10" key="1">
    <citation type="journal article" date="2018" name="Int. J. Syst. Evol. Microbiol.">
        <title>Neptunicella marina gen. nov., sp. nov., isolated from surface seawater.</title>
        <authorList>
            <person name="Liu X."/>
            <person name="Lai Q."/>
            <person name="Du Y."/>
            <person name="Zhang X."/>
            <person name="Liu Z."/>
            <person name="Sun F."/>
            <person name="Shao Z."/>
        </authorList>
    </citation>
    <scope>NUCLEOTIDE SEQUENCE</scope>
    <source>
        <strain evidence="10">S27-2</strain>
    </source>
</reference>
<dbReference type="RefSeq" id="WP_186505837.1">
    <property type="nucleotide sequence ID" value="NZ_JACNEP010000003.1"/>
</dbReference>
<comment type="similarity">
    <text evidence="8">Belongs to the MsrQ family.</text>
</comment>
<reference evidence="10" key="2">
    <citation type="submission" date="2020-08" db="EMBL/GenBank/DDBJ databases">
        <authorList>
            <person name="Lai Q."/>
        </authorList>
    </citation>
    <scope>NUCLEOTIDE SEQUENCE</scope>
    <source>
        <strain evidence="10">S27-2</strain>
    </source>
</reference>
<keyword evidence="5 8" id="KW-1133">Transmembrane helix</keyword>
<evidence type="ECO:0000259" key="9">
    <source>
        <dbReference type="Pfam" id="PF01794"/>
    </source>
</evidence>
<feature type="transmembrane region" description="Helical" evidence="8">
    <location>
        <begin position="148"/>
        <end position="165"/>
    </location>
</feature>
<dbReference type="InterPro" id="IPR013130">
    <property type="entry name" value="Fe3_Rdtase_TM_dom"/>
</dbReference>
<dbReference type="PANTHER" id="PTHR36964:SF1">
    <property type="entry name" value="PROTEIN-METHIONINE-SULFOXIDE REDUCTASE HEME-BINDING SUBUNIT MSRQ"/>
    <property type="match status" value="1"/>
</dbReference>
<keyword evidence="8" id="KW-1003">Cell membrane</keyword>
<keyword evidence="11" id="KW-1185">Reference proteome</keyword>